<name>A0ABS3FRR3_9CYAN</name>
<reference evidence="3 4" key="1">
    <citation type="submission" date="2021-03" db="EMBL/GenBank/DDBJ databases">
        <title>Metabolic Capacity of the Antarctic Cyanobacterium Phormidium pseudopriestleyi that Sustains Oxygenic Photosynthesis in the Presence of Hydrogen Sulfide.</title>
        <authorList>
            <person name="Lumian J.E."/>
            <person name="Jungblut A.D."/>
            <person name="Dillon M.L."/>
            <person name="Hawes I."/>
            <person name="Doran P.T."/>
            <person name="Mackey T.J."/>
            <person name="Dick G.J."/>
            <person name="Grettenberger C.L."/>
            <person name="Sumner D.Y."/>
        </authorList>
    </citation>
    <scope>NUCLEOTIDE SEQUENCE [LARGE SCALE GENOMIC DNA]</scope>
    <source>
        <strain evidence="3 4">FRX01</strain>
    </source>
</reference>
<dbReference type="InterPro" id="IPR000160">
    <property type="entry name" value="GGDEF_dom"/>
</dbReference>
<evidence type="ECO:0000259" key="2">
    <source>
        <dbReference type="PROSITE" id="PS50887"/>
    </source>
</evidence>
<dbReference type="SMART" id="SM00065">
    <property type="entry name" value="GAF"/>
    <property type="match status" value="1"/>
</dbReference>
<dbReference type="SUPFAM" id="SSF55785">
    <property type="entry name" value="PYP-like sensor domain (PAS domain)"/>
    <property type="match status" value="1"/>
</dbReference>
<keyword evidence="4" id="KW-1185">Reference proteome</keyword>
<dbReference type="InterPro" id="IPR000014">
    <property type="entry name" value="PAS"/>
</dbReference>
<protein>
    <submittedName>
        <fullName evidence="3">Diguanylate cyclase</fullName>
    </submittedName>
</protein>
<evidence type="ECO:0000256" key="1">
    <source>
        <dbReference type="SAM" id="Coils"/>
    </source>
</evidence>
<dbReference type="EMBL" id="JAFLQW010000304">
    <property type="protein sequence ID" value="MBO0349689.1"/>
    <property type="molecule type" value="Genomic_DNA"/>
</dbReference>
<evidence type="ECO:0000313" key="3">
    <source>
        <dbReference type="EMBL" id="MBO0349689.1"/>
    </source>
</evidence>
<dbReference type="PANTHER" id="PTHR45138">
    <property type="entry name" value="REGULATORY COMPONENTS OF SENSORY TRANSDUCTION SYSTEM"/>
    <property type="match status" value="1"/>
</dbReference>
<dbReference type="CDD" id="cd01949">
    <property type="entry name" value="GGDEF"/>
    <property type="match status" value="1"/>
</dbReference>
<dbReference type="Pfam" id="PF08448">
    <property type="entry name" value="PAS_4"/>
    <property type="match status" value="1"/>
</dbReference>
<proteinExistence type="predicted"/>
<dbReference type="NCBIfam" id="TIGR00254">
    <property type="entry name" value="GGDEF"/>
    <property type="match status" value="1"/>
</dbReference>
<dbReference type="InterPro" id="IPR013656">
    <property type="entry name" value="PAS_4"/>
</dbReference>
<dbReference type="RefSeq" id="WP_207088198.1">
    <property type="nucleotide sequence ID" value="NZ_JAFLQW010000304.1"/>
</dbReference>
<dbReference type="InterPro" id="IPR043128">
    <property type="entry name" value="Rev_trsase/Diguanyl_cyclase"/>
</dbReference>
<dbReference type="CDD" id="cd00130">
    <property type="entry name" value="PAS"/>
    <property type="match status" value="1"/>
</dbReference>
<dbReference type="SUPFAM" id="SSF55073">
    <property type="entry name" value="Nucleotide cyclase"/>
    <property type="match status" value="1"/>
</dbReference>
<dbReference type="Gene3D" id="3.30.450.40">
    <property type="match status" value="1"/>
</dbReference>
<dbReference type="SMART" id="SM00267">
    <property type="entry name" value="GGDEF"/>
    <property type="match status" value="1"/>
</dbReference>
<evidence type="ECO:0000313" key="4">
    <source>
        <dbReference type="Proteomes" id="UP000664844"/>
    </source>
</evidence>
<keyword evidence="1" id="KW-0175">Coiled coil</keyword>
<feature type="coiled-coil region" evidence="1">
    <location>
        <begin position="126"/>
        <end position="170"/>
    </location>
</feature>
<dbReference type="Pfam" id="PF01590">
    <property type="entry name" value="GAF"/>
    <property type="match status" value="1"/>
</dbReference>
<dbReference type="Pfam" id="PF00990">
    <property type="entry name" value="GGDEF"/>
    <property type="match status" value="1"/>
</dbReference>
<accession>A0ABS3FRR3</accession>
<dbReference type="Proteomes" id="UP000664844">
    <property type="component" value="Unassembled WGS sequence"/>
</dbReference>
<dbReference type="SUPFAM" id="SSF55781">
    <property type="entry name" value="GAF domain-like"/>
    <property type="match status" value="1"/>
</dbReference>
<dbReference type="SMART" id="SM00091">
    <property type="entry name" value="PAS"/>
    <property type="match status" value="1"/>
</dbReference>
<feature type="domain" description="GGDEF" evidence="2">
    <location>
        <begin position="359"/>
        <end position="492"/>
    </location>
</feature>
<gene>
    <name evidence="3" type="ORF">J0895_11330</name>
</gene>
<organism evidence="3 4">
    <name type="scientific">Phormidium pseudopriestleyi FRX01</name>
    <dbReference type="NCBI Taxonomy" id="1759528"/>
    <lineage>
        <taxon>Bacteria</taxon>
        <taxon>Bacillati</taxon>
        <taxon>Cyanobacteriota</taxon>
        <taxon>Cyanophyceae</taxon>
        <taxon>Oscillatoriophycideae</taxon>
        <taxon>Oscillatoriales</taxon>
        <taxon>Oscillatoriaceae</taxon>
        <taxon>Phormidium</taxon>
    </lineage>
</organism>
<dbReference type="InterPro" id="IPR035965">
    <property type="entry name" value="PAS-like_dom_sf"/>
</dbReference>
<dbReference type="InterPro" id="IPR029787">
    <property type="entry name" value="Nucleotide_cyclase"/>
</dbReference>
<dbReference type="Gene3D" id="3.30.450.20">
    <property type="entry name" value="PAS domain"/>
    <property type="match status" value="1"/>
</dbReference>
<dbReference type="InterPro" id="IPR050469">
    <property type="entry name" value="Diguanylate_Cyclase"/>
</dbReference>
<dbReference type="InterPro" id="IPR003018">
    <property type="entry name" value="GAF"/>
</dbReference>
<comment type="caution">
    <text evidence="3">The sequence shown here is derived from an EMBL/GenBank/DDBJ whole genome shotgun (WGS) entry which is preliminary data.</text>
</comment>
<dbReference type="PROSITE" id="PS50887">
    <property type="entry name" value="GGDEF"/>
    <property type="match status" value="1"/>
</dbReference>
<dbReference type="Gene3D" id="3.30.70.270">
    <property type="match status" value="1"/>
</dbReference>
<dbReference type="InterPro" id="IPR029016">
    <property type="entry name" value="GAF-like_dom_sf"/>
</dbReference>
<dbReference type="PANTHER" id="PTHR45138:SF9">
    <property type="entry name" value="DIGUANYLATE CYCLASE DGCM-RELATED"/>
    <property type="match status" value="1"/>
</dbReference>
<sequence length="492" mass="55587">MNEIQRVEEKFGILDRVPVGACVLREDFIVLFWNSCLEDWTKIPKSEIVGKNLGDRFPHLTQPKYHHRLQQVFEGGPPTIFSSQLHKHLIPAPLPDGEFRIQHTTVTGVKSFDSKGFYALLAIEDVTDLTRRLQDYRSMRDRALEEIEERKQAQEALHQKTLELEVRQRELILLSEMSDLLQACLTIKEAYSAIAQSCKLLFPNIPGAVFIINSLNNLLDVVASWGITFSSQKVFAPNECWALRRGRVHFVGNMQNGLICQHLHQNLLPAEYCCVPMMAQGKALGVLYLCTPDKGQLSNTTQLLAMTVAEHIALALANLKLRETLHNQSIRDPLTGLYNRRYLEESLEREVYQAELKGYPLSLIMIDVDHFKEFNDTFGHEAGNQVLRQLGEFFQKNIRPTDIPCRYGGEEFTLILPQAPLSITQDRAQRLRKKIKLLQVEYAGQSLGCITLSLGVASFPQHGKTGLAVLRAADVALYQAKAAGRDRVVSAS</sequence>